<feature type="transmembrane region" description="Helical" evidence="12">
    <location>
        <begin position="368"/>
        <end position="392"/>
    </location>
</feature>
<evidence type="ECO:0000313" key="13">
    <source>
        <dbReference type="EMBL" id="MCF2652414.1"/>
    </source>
</evidence>
<comment type="caution">
    <text evidence="13">The sequence shown here is derived from an EMBL/GenBank/DDBJ whole genome shotgun (WGS) entry which is preliminary data.</text>
</comment>
<evidence type="ECO:0000256" key="11">
    <source>
        <dbReference type="ARBA" id="ARBA00031636"/>
    </source>
</evidence>
<feature type="transmembrane region" description="Helical" evidence="12">
    <location>
        <begin position="60"/>
        <end position="82"/>
    </location>
</feature>
<keyword evidence="10 12" id="KW-0472">Membrane</keyword>
<evidence type="ECO:0000256" key="7">
    <source>
        <dbReference type="ARBA" id="ARBA00022692"/>
    </source>
</evidence>
<gene>
    <name evidence="13" type="ORF">JQM67_07350</name>
</gene>
<evidence type="ECO:0000256" key="6">
    <source>
        <dbReference type="ARBA" id="ARBA00022475"/>
    </source>
</evidence>
<keyword evidence="4" id="KW-0813">Transport</keyword>
<sequence>MPGILSLFRDRETLHKIRVLALPSVVEEALNTVVQYVDTAMVGQIGATASAAVGLTMTCNWLICSPLWAMGVGILACVARSIGAGEREKARRYAFQSLWIGGVLGVLIAVLVQLLAPQIPVWLGAEPEIRADASAYFAIICMPMLFRALSILLSATLRSAGDSKTPMKINMSANILNMILNYLLIHPTHAVRIAGLRFTVWGAGLGVRGAAAATALAFALSGTLMFAAYLRHPMLSPLGHRGETGILPNPALLKDILHIGLPSAGERLTACLGQVVFTSLVSGLGTVSLAAHSIALTAEEAFYIPGYGMQAAAATLAGNALGEKNVKKLQRTSVTIAFLAFTIMGLMGIILFCFPSVMMGIFTNDSAVIALGSVALRIVAVSEPLFGVAIIMEGVFNGIGETKTTFLFSAFTMWGIRILFTFLCVRVFGLGLTAVWCCMVADNVARCLLLCAKFMRGRWKSKVAA</sequence>
<evidence type="ECO:0000256" key="5">
    <source>
        <dbReference type="ARBA" id="ARBA00022449"/>
    </source>
</evidence>
<dbReference type="PANTHER" id="PTHR43298">
    <property type="entry name" value="MULTIDRUG RESISTANCE PROTEIN NORM-RELATED"/>
    <property type="match status" value="1"/>
</dbReference>
<comment type="subcellular location">
    <subcellularLocation>
        <location evidence="2">Cell membrane</location>
        <topology evidence="2">Multi-pass membrane protein</topology>
    </subcellularLocation>
</comment>
<dbReference type="Pfam" id="PF01554">
    <property type="entry name" value="MatE"/>
    <property type="match status" value="2"/>
</dbReference>
<feature type="transmembrane region" description="Helical" evidence="12">
    <location>
        <begin position="205"/>
        <end position="230"/>
    </location>
</feature>
<keyword evidence="8 12" id="KW-1133">Transmembrane helix</keyword>
<evidence type="ECO:0000256" key="12">
    <source>
        <dbReference type="SAM" id="Phobius"/>
    </source>
</evidence>
<reference evidence="13 14" key="1">
    <citation type="submission" date="2020-12" db="EMBL/GenBank/DDBJ databases">
        <title>Whole genome sequences of gut porcine anaerobes.</title>
        <authorList>
            <person name="Kubasova T."/>
            <person name="Jahodarova E."/>
            <person name="Rychlik I."/>
        </authorList>
    </citation>
    <scope>NUCLEOTIDE SEQUENCE [LARGE SCALE GENOMIC DNA]</scope>
    <source>
        <strain evidence="13 14">An867</strain>
    </source>
</reference>
<evidence type="ECO:0000313" key="14">
    <source>
        <dbReference type="Proteomes" id="UP001299220"/>
    </source>
</evidence>
<feature type="transmembrane region" description="Helical" evidence="12">
    <location>
        <begin position="429"/>
        <end position="452"/>
    </location>
</feature>
<keyword evidence="6" id="KW-1003">Cell membrane</keyword>
<feature type="transmembrane region" description="Helical" evidence="12">
    <location>
        <begin position="334"/>
        <end position="362"/>
    </location>
</feature>
<evidence type="ECO:0000256" key="3">
    <source>
        <dbReference type="ARBA" id="ARBA00020268"/>
    </source>
</evidence>
<evidence type="ECO:0000256" key="9">
    <source>
        <dbReference type="ARBA" id="ARBA00023065"/>
    </source>
</evidence>
<evidence type="ECO:0000256" key="4">
    <source>
        <dbReference type="ARBA" id="ARBA00022448"/>
    </source>
</evidence>
<feature type="transmembrane region" description="Helical" evidence="12">
    <location>
        <begin position="404"/>
        <end position="423"/>
    </location>
</feature>
<feature type="transmembrane region" description="Helical" evidence="12">
    <location>
        <begin position="136"/>
        <end position="157"/>
    </location>
</feature>
<evidence type="ECO:0000256" key="8">
    <source>
        <dbReference type="ARBA" id="ARBA00022989"/>
    </source>
</evidence>
<keyword evidence="5" id="KW-0050">Antiport</keyword>
<evidence type="ECO:0000256" key="1">
    <source>
        <dbReference type="ARBA" id="ARBA00003408"/>
    </source>
</evidence>
<dbReference type="CDD" id="cd13137">
    <property type="entry name" value="MATE_NorM_like"/>
    <property type="match status" value="1"/>
</dbReference>
<proteinExistence type="predicted"/>
<dbReference type="PIRSF" id="PIRSF006603">
    <property type="entry name" value="DinF"/>
    <property type="match status" value="1"/>
</dbReference>
<keyword evidence="7 12" id="KW-0812">Transmembrane</keyword>
<dbReference type="PANTHER" id="PTHR43298:SF4">
    <property type="entry name" value="DRUG_SODIUM ANTIPORTER"/>
    <property type="match status" value="1"/>
</dbReference>
<dbReference type="InterPro" id="IPR002528">
    <property type="entry name" value="MATE_fam"/>
</dbReference>
<dbReference type="RefSeq" id="WP_235323470.1">
    <property type="nucleotide sequence ID" value="NZ_JAFBIT010000002.1"/>
</dbReference>
<evidence type="ECO:0000256" key="10">
    <source>
        <dbReference type="ARBA" id="ARBA00023136"/>
    </source>
</evidence>
<feature type="transmembrane region" description="Helical" evidence="12">
    <location>
        <begin position="169"/>
        <end position="185"/>
    </location>
</feature>
<feature type="transmembrane region" description="Helical" evidence="12">
    <location>
        <begin position="94"/>
        <end position="116"/>
    </location>
</feature>
<organism evidence="13 14">
    <name type="scientific">Anaeromassilibacillus senegalensis</name>
    <dbReference type="NCBI Taxonomy" id="1673717"/>
    <lineage>
        <taxon>Bacteria</taxon>
        <taxon>Bacillati</taxon>
        <taxon>Bacillota</taxon>
        <taxon>Clostridia</taxon>
        <taxon>Eubacteriales</taxon>
        <taxon>Acutalibacteraceae</taxon>
        <taxon>Anaeromassilibacillus</taxon>
    </lineage>
</organism>
<dbReference type="InterPro" id="IPR050222">
    <property type="entry name" value="MATE_MdtK"/>
</dbReference>
<dbReference type="NCBIfam" id="TIGR00797">
    <property type="entry name" value="matE"/>
    <property type="match status" value="1"/>
</dbReference>
<accession>A0ABS9CR12</accession>
<dbReference type="InterPro" id="IPR048279">
    <property type="entry name" value="MdtK-like"/>
</dbReference>
<dbReference type="EMBL" id="JAFBIT010000002">
    <property type="protein sequence ID" value="MCF2652414.1"/>
    <property type="molecule type" value="Genomic_DNA"/>
</dbReference>
<evidence type="ECO:0000256" key="2">
    <source>
        <dbReference type="ARBA" id="ARBA00004651"/>
    </source>
</evidence>
<protein>
    <recommendedName>
        <fullName evidence="3">Probable multidrug resistance protein NorM</fullName>
    </recommendedName>
    <alternativeName>
        <fullName evidence="11">Multidrug-efflux transporter</fullName>
    </alternativeName>
</protein>
<keyword evidence="14" id="KW-1185">Reference proteome</keyword>
<dbReference type="Proteomes" id="UP001299220">
    <property type="component" value="Unassembled WGS sequence"/>
</dbReference>
<name>A0ABS9CR12_9FIRM</name>
<keyword evidence="9" id="KW-0406">Ion transport</keyword>
<comment type="function">
    <text evidence="1">Multidrug efflux pump.</text>
</comment>